<dbReference type="RefSeq" id="WP_043525930.1">
    <property type="nucleotide sequence ID" value="NZ_BAABKU010000002.1"/>
</dbReference>
<proteinExistence type="predicted"/>
<dbReference type="AlphaFoldDB" id="A0A0A6UKZ1"/>
<dbReference type="InterPro" id="IPR025329">
    <property type="entry name" value="DUF4235"/>
</dbReference>
<dbReference type="STRING" id="1869.MB27_18400"/>
<keyword evidence="1" id="KW-1133">Transmembrane helix</keyword>
<dbReference type="Proteomes" id="UP000054537">
    <property type="component" value="Unassembled WGS sequence"/>
</dbReference>
<keyword evidence="3" id="KW-1185">Reference proteome</keyword>
<keyword evidence="1" id="KW-0812">Transmembrane</keyword>
<evidence type="ECO:0000256" key="1">
    <source>
        <dbReference type="SAM" id="Phobius"/>
    </source>
</evidence>
<keyword evidence="1" id="KW-0472">Membrane</keyword>
<comment type="caution">
    <text evidence="2">The sequence shown here is derived from an EMBL/GenBank/DDBJ whole genome shotgun (WGS) entry which is preliminary data.</text>
</comment>
<name>A0A0A6UKZ1_ACTUT</name>
<dbReference type="eggNOG" id="ENOG50330B5">
    <property type="taxonomic scope" value="Bacteria"/>
</dbReference>
<reference evidence="2 3" key="1">
    <citation type="submission" date="2014-10" db="EMBL/GenBank/DDBJ databases">
        <title>Draft genome sequence of Actinoplanes utahensis NRRL 12052.</title>
        <authorList>
            <person name="Velasco-Bucheli B."/>
            <person name="del Cerro C."/>
            <person name="Hormigo D."/>
            <person name="Garcia J.L."/>
            <person name="Acebal C."/>
            <person name="Arroyo M."/>
            <person name="de la Mata I."/>
        </authorList>
    </citation>
    <scope>NUCLEOTIDE SEQUENCE [LARGE SCALE GENOMIC DNA]</scope>
    <source>
        <strain evidence="2 3">NRRL 12052</strain>
    </source>
</reference>
<feature type="transmembrane region" description="Helical" evidence="1">
    <location>
        <begin position="12"/>
        <end position="29"/>
    </location>
</feature>
<sequence length="90" mass="9247">MMGKLQKVALKPVNVALGFAAGAAAGFLFKEAWKLVAGDDDAPDAGDPDRGWGEILVAAALQGVIFSVVKAAVHRGGAITTQKLTGTWPD</sequence>
<dbReference type="OrthoDB" id="5244650at2"/>
<evidence type="ECO:0000313" key="2">
    <source>
        <dbReference type="EMBL" id="KHD76116.1"/>
    </source>
</evidence>
<dbReference type="EMBL" id="JRTT01000020">
    <property type="protein sequence ID" value="KHD76116.1"/>
    <property type="molecule type" value="Genomic_DNA"/>
</dbReference>
<evidence type="ECO:0000313" key="3">
    <source>
        <dbReference type="Proteomes" id="UP000054537"/>
    </source>
</evidence>
<protein>
    <submittedName>
        <fullName evidence="2">Membrane protein</fullName>
    </submittedName>
</protein>
<dbReference type="Pfam" id="PF14019">
    <property type="entry name" value="DUF4235"/>
    <property type="match status" value="1"/>
</dbReference>
<feature type="transmembrane region" description="Helical" evidence="1">
    <location>
        <begin position="55"/>
        <end position="73"/>
    </location>
</feature>
<organism evidence="2 3">
    <name type="scientific">Actinoplanes utahensis</name>
    <dbReference type="NCBI Taxonomy" id="1869"/>
    <lineage>
        <taxon>Bacteria</taxon>
        <taxon>Bacillati</taxon>
        <taxon>Actinomycetota</taxon>
        <taxon>Actinomycetes</taxon>
        <taxon>Micromonosporales</taxon>
        <taxon>Micromonosporaceae</taxon>
        <taxon>Actinoplanes</taxon>
    </lineage>
</organism>
<accession>A0A0A6UKZ1</accession>
<gene>
    <name evidence="2" type="ORF">MB27_18400</name>
</gene>